<evidence type="ECO:0000313" key="2">
    <source>
        <dbReference type="Proteomes" id="UP000887565"/>
    </source>
</evidence>
<evidence type="ECO:0000256" key="1">
    <source>
        <dbReference type="SAM" id="SignalP"/>
    </source>
</evidence>
<keyword evidence="2" id="KW-1185">Reference proteome</keyword>
<proteinExistence type="predicted"/>
<dbReference type="AlphaFoldDB" id="A0A915L021"/>
<protein>
    <submittedName>
        <fullName evidence="3">Uncharacterized protein</fullName>
    </submittedName>
</protein>
<reference evidence="3" key="1">
    <citation type="submission" date="2022-11" db="UniProtKB">
        <authorList>
            <consortium name="WormBaseParasite"/>
        </authorList>
    </citation>
    <scope>IDENTIFICATION</scope>
</reference>
<feature type="signal peptide" evidence="1">
    <location>
        <begin position="1"/>
        <end position="31"/>
    </location>
</feature>
<name>A0A915L021_ROMCU</name>
<sequence>MDSQRQQEVRLLELVRLNLLVMLANLPSRQAQPVIQAPPSQSLSMSNLTITPPTTETASLLPPLQSVAQQGKSPELLDTMEQIQTMHQNECERISKGIANCDQELLPEKTTNPPMNDCKVDVINFRPPYVARRSSYRFASSTDGFVISIFFSSFSNAKTTLFESPTV</sequence>
<dbReference type="WBParaSite" id="nRc.2.0.1.t43108-RA">
    <property type="protein sequence ID" value="nRc.2.0.1.t43108-RA"/>
    <property type="gene ID" value="nRc.2.0.1.g43108"/>
</dbReference>
<dbReference type="Proteomes" id="UP000887565">
    <property type="component" value="Unplaced"/>
</dbReference>
<feature type="chain" id="PRO_5037434739" evidence="1">
    <location>
        <begin position="32"/>
        <end position="167"/>
    </location>
</feature>
<evidence type="ECO:0000313" key="3">
    <source>
        <dbReference type="WBParaSite" id="nRc.2.0.1.t43108-RA"/>
    </source>
</evidence>
<keyword evidence="1" id="KW-0732">Signal</keyword>
<accession>A0A915L021</accession>
<organism evidence="2 3">
    <name type="scientific">Romanomermis culicivorax</name>
    <name type="common">Nematode worm</name>
    <dbReference type="NCBI Taxonomy" id="13658"/>
    <lineage>
        <taxon>Eukaryota</taxon>
        <taxon>Metazoa</taxon>
        <taxon>Ecdysozoa</taxon>
        <taxon>Nematoda</taxon>
        <taxon>Enoplea</taxon>
        <taxon>Dorylaimia</taxon>
        <taxon>Mermithida</taxon>
        <taxon>Mermithoidea</taxon>
        <taxon>Mermithidae</taxon>
        <taxon>Romanomermis</taxon>
    </lineage>
</organism>